<dbReference type="Pfam" id="PF04203">
    <property type="entry name" value="Sortase"/>
    <property type="match status" value="1"/>
</dbReference>
<dbReference type="GO" id="GO:0016787">
    <property type="term" value="F:hydrolase activity"/>
    <property type="evidence" value="ECO:0007669"/>
    <property type="project" value="UniProtKB-KW"/>
</dbReference>
<organism evidence="3 4">
    <name type="scientific">Cellulomonas humilata</name>
    <dbReference type="NCBI Taxonomy" id="144055"/>
    <lineage>
        <taxon>Bacteria</taxon>
        <taxon>Bacillati</taxon>
        <taxon>Actinomycetota</taxon>
        <taxon>Actinomycetes</taxon>
        <taxon>Micrococcales</taxon>
        <taxon>Cellulomonadaceae</taxon>
        <taxon>Cellulomonas</taxon>
    </lineage>
</organism>
<dbReference type="InterPro" id="IPR023365">
    <property type="entry name" value="Sortase_dom-sf"/>
</dbReference>
<comment type="caution">
    <text evidence="3">The sequence shown here is derived from an EMBL/GenBank/DDBJ whole genome shotgun (WGS) entry which is preliminary data.</text>
</comment>
<reference evidence="3 4" key="1">
    <citation type="submission" date="2020-05" db="EMBL/GenBank/DDBJ databases">
        <title>Genome Sequencing of Type Strains.</title>
        <authorList>
            <person name="Lemaire J.F."/>
            <person name="Inderbitzin P."/>
            <person name="Gregorio O.A."/>
            <person name="Collins S.B."/>
            <person name="Wespe N."/>
            <person name="Knight-Connoni V."/>
        </authorList>
    </citation>
    <scope>NUCLEOTIDE SEQUENCE [LARGE SCALE GENOMIC DNA]</scope>
    <source>
        <strain evidence="3 4">ATCC 25174</strain>
    </source>
</reference>
<dbReference type="Gene3D" id="2.40.260.10">
    <property type="entry name" value="Sortase"/>
    <property type="match status" value="1"/>
</dbReference>
<gene>
    <name evidence="3" type="ORF">HP550_04880</name>
</gene>
<evidence type="ECO:0000256" key="2">
    <source>
        <dbReference type="SAM" id="MobiDB-lite"/>
    </source>
</evidence>
<feature type="compositionally biased region" description="Polar residues" evidence="2">
    <location>
        <begin position="1"/>
        <end position="10"/>
    </location>
</feature>
<evidence type="ECO:0000256" key="1">
    <source>
        <dbReference type="ARBA" id="ARBA00022801"/>
    </source>
</evidence>
<dbReference type="CDD" id="cd05829">
    <property type="entry name" value="Sortase_F"/>
    <property type="match status" value="1"/>
</dbReference>
<dbReference type="NCBIfam" id="NF033748">
    <property type="entry name" value="class_F_sortase"/>
    <property type="match status" value="1"/>
</dbReference>
<dbReference type="AlphaFoldDB" id="A0A7Y5ZYY3"/>
<dbReference type="SUPFAM" id="SSF63817">
    <property type="entry name" value="Sortase"/>
    <property type="match status" value="1"/>
</dbReference>
<dbReference type="EMBL" id="JABMCI010000052">
    <property type="protein sequence ID" value="NUU16580.1"/>
    <property type="molecule type" value="Genomic_DNA"/>
</dbReference>
<keyword evidence="4" id="KW-1185">Reference proteome</keyword>
<dbReference type="Proteomes" id="UP000565724">
    <property type="component" value="Unassembled WGS sequence"/>
</dbReference>
<dbReference type="InterPro" id="IPR005754">
    <property type="entry name" value="Sortase"/>
</dbReference>
<protein>
    <submittedName>
        <fullName evidence="3">Class F sortase</fullName>
    </submittedName>
</protein>
<proteinExistence type="predicted"/>
<dbReference type="InterPro" id="IPR042001">
    <property type="entry name" value="Sortase_F"/>
</dbReference>
<keyword evidence="1" id="KW-0378">Hydrolase</keyword>
<sequence>MPTDSDSASASVHVRTTPPPVAAPAPVLPTAMAASVPVRVEAPAIAVDSELIELGLEDDGTLEVPPGAFPAGWFSGAPTPGELGPAVIVGHIDWVTGPGVFFRLAELAVGDEISVSRADGSVAVFRTTEVTRYPKDAFPTALVYGDIDHAGLRLISCGGEFNRSTGHYEDNVVAFAELVP</sequence>
<evidence type="ECO:0000313" key="3">
    <source>
        <dbReference type="EMBL" id="NUU16580.1"/>
    </source>
</evidence>
<feature type="region of interest" description="Disordered" evidence="2">
    <location>
        <begin position="1"/>
        <end position="24"/>
    </location>
</feature>
<accession>A0A7Y5ZYY3</accession>
<name>A0A7Y5ZYY3_9CELL</name>
<evidence type="ECO:0000313" key="4">
    <source>
        <dbReference type="Proteomes" id="UP000565724"/>
    </source>
</evidence>